<proteinExistence type="predicted"/>
<protein>
    <recommendedName>
        <fullName evidence="9">ENTH domain-containing protein</fullName>
    </recommendedName>
</protein>
<dbReference type="EMBL" id="PGOL01002513">
    <property type="protein sequence ID" value="PKI47339.1"/>
    <property type="molecule type" value="Genomic_DNA"/>
</dbReference>
<keyword evidence="4" id="KW-0254">Endocytosis</keyword>
<dbReference type="GO" id="GO:0048268">
    <property type="term" value="P:clathrin coat assembly"/>
    <property type="evidence" value="ECO:0007669"/>
    <property type="project" value="InterPro"/>
</dbReference>
<reference evidence="10" key="2">
    <citation type="submission" date="2017-06" db="EMBL/GenBank/DDBJ databases">
        <title>The pomegranate genome and the genomics of punicalagin biosynthesis.</title>
        <authorList>
            <person name="Xu C."/>
        </authorList>
    </citation>
    <scope>NUCLEOTIDE SEQUENCE [LARGE SCALE GENOMIC DNA]</scope>
    <source>
        <tissue evidence="10">Fresh leaf</tissue>
    </source>
</reference>
<name>A0A218X5H8_PUNGR</name>
<dbReference type="GO" id="GO:0072583">
    <property type="term" value="P:clathrin-dependent endocytosis"/>
    <property type="evidence" value="ECO:0007669"/>
    <property type="project" value="InterPro"/>
</dbReference>
<dbReference type="SUPFAM" id="SSF48464">
    <property type="entry name" value="ENTH/VHS domain"/>
    <property type="match status" value="1"/>
</dbReference>
<dbReference type="AlphaFoldDB" id="A0A218X5H8"/>
<dbReference type="Proteomes" id="UP000233551">
    <property type="component" value="Unassembled WGS sequence"/>
</dbReference>
<dbReference type="PROSITE" id="PS50942">
    <property type="entry name" value="ENTH"/>
    <property type="match status" value="1"/>
</dbReference>
<dbReference type="EMBL" id="MTKT01002371">
    <property type="protein sequence ID" value="OWM79989.1"/>
    <property type="molecule type" value="Genomic_DNA"/>
</dbReference>
<dbReference type="PANTHER" id="PTHR22951">
    <property type="entry name" value="CLATHRIN ASSEMBLY PROTEIN"/>
    <property type="match status" value="1"/>
</dbReference>
<keyword evidence="13" id="KW-1185">Reference proteome</keyword>
<dbReference type="GO" id="GO:0005794">
    <property type="term" value="C:Golgi apparatus"/>
    <property type="evidence" value="ECO:0007669"/>
    <property type="project" value="UniProtKB-SubCell"/>
</dbReference>
<dbReference type="GO" id="GO:0000149">
    <property type="term" value="F:SNARE binding"/>
    <property type="evidence" value="ECO:0007669"/>
    <property type="project" value="TreeGrafter"/>
</dbReference>
<reference evidence="11 13" key="3">
    <citation type="submission" date="2017-11" db="EMBL/GenBank/DDBJ databases">
        <title>De-novo sequencing of pomegranate (Punica granatum L.) genome.</title>
        <authorList>
            <person name="Akparov Z."/>
            <person name="Amiraslanov A."/>
            <person name="Hajiyeva S."/>
            <person name="Abbasov M."/>
            <person name="Kaur K."/>
            <person name="Hamwieh A."/>
            <person name="Solovyev V."/>
            <person name="Salamov A."/>
            <person name="Braich B."/>
            <person name="Kosarev P."/>
            <person name="Mahmoud A."/>
            <person name="Hajiyev E."/>
            <person name="Babayeva S."/>
            <person name="Izzatullayeva V."/>
            <person name="Mammadov A."/>
            <person name="Mammadov A."/>
            <person name="Sharifova S."/>
            <person name="Ojaghi J."/>
            <person name="Eynullazada K."/>
            <person name="Bayramov B."/>
            <person name="Abdulazimova A."/>
            <person name="Shahmuradov I."/>
        </authorList>
    </citation>
    <scope>NUCLEOTIDE SEQUENCE [LARGE SCALE GENOMIC DNA]</scope>
    <source>
        <strain evidence="11">AG2017</strain>
        <strain evidence="13">cv. AG2017</strain>
        <tissue evidence="11">Leaf</tissue>
    </source>
</reference>
<evidence type="ECO:0000256" key="3">
    <source>
        <dbReference type="ARBA" id="ARBA00004600"/>
    </source>
</evidence>
<dbReference type="GO" id="GO:0032050">
    <property type="term" value="F:clathrin heavy chain binding"/>
    <property type="evidence" value="ECO:0007669"/>
    <property type="project" value="TreeGrafter"/>
</dbReference>
<dbReference type="CDD" id="cd16987">
    <property type="entry name" value="ANTH_N_AP180_plant"/>
    <property type="match status" value="1"/>
</dbReference>
<evidence type="ECO:0000259" key="9">
    <source>
        <dbReference type="PROSITE" id="PS50942"/>
    </source>
</evidence>
<dbReference type="InterPro" id="IPR013809">
    <property type="entry name" value="ENTH"/>
</dbReference>
<dbReference type="GeneID" id="116202902"/>
<keyword evidence="7" id="KW-0168">Coated pit</keyword>
<keyword evidence="6" id="KW-0472">Membrane</keyword>
<dbReference type="FunFam" id="1.25.40.90:FF:000035">
    <property type="entry name" value="Putative clathrin assembly protein At4g40080"/>
    <property type="match status" value="1"/>
</dbReference>
<keyword evidence="8" id="KW-0968">Cytoplasmic vesicle</keyword>
<evidence type="ECO:0000256" key="4">
    <source>
        <dbReference type="ARBA" id="ARBA00022583"/>
    </source>
</evidence>
<feature type="domain" description="ENTH" evidence="9">
    <location>
        <begin position="26"/>
        <end position="164"/>
    </location>
</feature>
<evidence type="ECO:0000256" key="5">
    <source>
        <dbReference type="ARBA" id="ARBA00023034"/>
    </source>
</evidence>
<evidence type="ECO:0000313" key="11">
    <source>
        <dbReference type="EMBL" id="PKI47339.1"/>
    </source>
</evidence>
<comment type="subcellular location">
    <subcellularLocation>
        <location evidence="1">Cytoplasmic vesicle</location>
        <location evidence="1">Clathrin-coated vesicle</location>
    </subcellularLocation>
    <subcellularLocation>
        <location evidence="2">Golgi apparatus</location>
    </subcellularLocation>
    <subcellularLocation>
        <location evidence="3">Membrane</location>
        <location evidence="3">Clathrin-coated pit</location>
    </subcellularLocation>
</comment>
<reference evidence="12" key="1">
    <citation type="journal article" date="2017" name="Plant J.">
        <title>The pomegranate (Punica granatum L.) genome and the genomics of punicalagin biosynthesis.</title>
        <authorList>
            <person name="Qin G."/>
            <person name="Xu C."/>
            <person name="Ming R."/>
            <person name="Tang H."/>
            <person name="Guyot R."/>
            <person name="Kramer E.M."/>
            <person name="Hu Y."/>
            <person name="Yi X."/>
            <person name="Qi Y."/>
            <person name="Xu X."/>
            <person name="Gao Z."/>
            <person name="Pan H."/>
            <person name="Jian J."/>
            <person name="Tian Y."/>
            <person name="Yue Z."/>
            <person name="Xu Y."/>
        </authorList>
    </citation>
    <scope>NUCLEOTIDE SEQUENCE [LARGE SCALE GENOMIC DNA]</scope>
    <source>
        <strain evidence="12">cv. Dabenzi</strain>
    </source>
</reference>
<keyword evidence="5" id="KW-0333">Golgi apparatus</keyword>
<gene>
    <name evidence="10" type="ORF">CDL15_Pgr006293</name>
    <name evidence="11" type="ORF">CRG98_032264</name>
</gene>
<dbReference type="SMART" id="SM00273">
    <property type="entry name" value="ENTH"/>
    <property type="match status" value="1"/>
</dbReference>
<dbReference type="PANTHER" id="PTHR22951:SF24">
    <property type="entry name" value="ENTH DOMAIN-CONTAINING PROTEIN"/>
    <property type="match status" value="1"/>
</dbReference>
<dbReference type="Pfam" id="PF07651">
    <property type="entry name" value="ANTH"/>
    <property type="match status" value="1"/>
</dbReference>
<evidence type="ECO:0000313" key="13">
    <source>
        <dbReference type="Proteomes" id="UP000233551"/>
    </source>
</evidence>
<dbReference type="Proteomes" id="UP000197138">
    <property type="component" value="Unassembled WGS sequence"/>
</dbReference>
<dbReference type="GO" id="GO:0006900">
    <property type="term" value="P:vesicle budding from membrane"/>
    <property type="evidence" value="ECO:0007669"/>
    <property type="project" value="TreeGrafter"/>
</dbReference>
<dbReference type="GO" id="GO:0005905">
    <property type="term" value="C:clathrin-coated pit"/>
    <property type="evidence" value="ECO:0007669"/>
    <property type="project" value="UniProtKB-SubCell"/>
</dbReference>
<sequence>MEQNNITLRSLSGILKDKASLAKASLFSKTRSYVHKKIIRATTHDPASAPKEYRRTALLSLGLGSSYTARTCIKALMDRLHKTRNASVALKCLFAIHNILSQGSVTLRDELSVFPSHGGHNFLNLSGFRGGFNRETSKYSCWVRWYAEFLEQTLITARVLGYFLTPASLSSTSQVLRKEREVKVRAYSSSDLSQEIDLLVSLVGVICSCPDSIHLQRNDLVYEIVSLVLEDYRVIRYEIRSRLSELEKRSLESLGISELAQVLSASNQFEGCKEKLFALFVNRANYDGLWELITRMKPTLVHHITRTSKVQRMICWTPSDFRFPWHTNGNGFVRDYSAYAVTTT</sequence>
<dbReference type="InterPro" id="IPR008942">
    <property type="entry name" value="ENTH_VHS"/>
</dbReference>
<dbReference type="Gene3D" id="1.25.40.90">
    <property type="match status" value="1"/>
</dbReference>
<accession>A0A218X5H8</accession>
<evidence type="ECO:0000256" key="6">
    <source>
        <dbReference type="ARBA" id="ARBA00023136"/>
    </source>
</evidence>
<evidence type="ECO:0000256" key="2">
    <source>
        <dbReference type="ARBA" id="ARBA00004555"/>
    </source>
</evidence>
<dbReference type="STRING" id="22663.A0A218X5H8"/>
<evidence type="ECO:0000256" key="7">
    <source>
        <dbReference type="ARBA" id="ARBA00023176"/>
    </source>
</evidence>
<comment type="caution">
    <text evidence="10">The sequence shown here is derived from an EMBL/GenBank/DDBJ whole genome shotgun (WGS) entry which is preliminary data.</text>
</comment>
<evidence type="ECO:0000313" key="10">
    <source>
        <dbReference type="EMBL" id="OWM79989.1"/>
    </source>
</evidence>
<evidence type="ECO:0000256" key="1">
    <source>
        <dbReference type="ARBA" id="ARBA00004132"/>
    </source>
</evidence>
<dbReference type="GO" id="GO:0005545">
    <property type="term" value="F:1-phosphatidylinositol binding"/>
    <property type="evidence" value="ECO:0007669"/>
    <property type="project" value="TreeGrafter"/>
</dbReference>
<dbReference type="InterPro" id="IPR048050">
    <property type="entry name" value="ANTH_N_plant"/>
</dbReference>
<dbReference type="OrthoDB" id="44015at2759"/>
<evidence type="ECO:0000313" key="12">
    <source>
        <dbReference type="Proteomes" id="UP000197138"/>
    </source>
</evidence>
<evidence type="ECO:0000256" key="8">
    <source>
        <dbReference type="ARBA" id="ARBA00023329"/>
    </source>
</evidence>
<dbReference type="InterPro" id="IPR045192">
    <property type="entry name" value="AP180-like"/>
</dbReference>
<organism evidence="10 12">
    <name type="scientific">Punica granatum</name>
    <name type="common">Pomegranate</name>
    <dbReference type="NCBI Taxonomy" id="22663"/>
    <lineage>
        <taxon>Eukaryota</taxon>
        <taxon>Viridiplantae</taxon>
        <taxon>Streptophyta</taxon>
        <taxon>Embryophyta</taxon>
        <taxon>Tracheophyta</taxon>
        <taxon>Spermatophyta</taxon>
        <taxon>Magnoliopsida</taxon>
        <taxon>eudicotyledons</taxon>
        <taxon>Gunneridae</taxon>
        <taxon>Pentapetalae</taxon>
        <taxon>rosids</taxon>
        <taxon>malvids</taxon>
        <taxon>Myrtales</taxon>
        <taxon>Lythraceae</taxon>
        <taxon>Punica</taxon>
    </lineage>
</organism>
<dbReference type="GO" id="GO:0030136">
    <property type="term" value="C:clathrin-coated vesicle"/>
    <property type="evidence" value="ECO:0007669"/>
    <property type="project" value="UniProtKB-SubCell"/>
</dbReference>
<dbReference type="InterPro" id="IPR011417">
    <property type="entry name" value="ANTH_dom"/>
</dbReference>
<dbReference type="GO" id="GO:0005546">
    <property type="term" value="F:phosphatidylinositol-4,5-bisphosphate binding"/>
    <property type="evidence" value="ECO:0007669"/>
    <property type="project" value="TreeGrafter"/>
</dbReference>